<dbReference type="eggNOG" id="ENOG503013C">
    <property type="taxonomic scope" value="Bacteria"/>
</dbReference>
<dbReference type="KEGG" id="msv:Mesil_1649"/>
<accession>D7BFI1</accession>
<gene>
    <name evidence="1" type="ordered locus">Mesil_1649</name>
</gene>
<proteinExistence type="predicted"/>
<protein>
    <recommendedName>
        <fullName evidence="3">DUF4258 domain-containing protein</fullName>
    </recommendedName>
</protein>
<organism evidence="1 2">
    <name type="scientific">Allomeiothermus silvanus (strain ATCC 700542 / DSM 9946 / NBRC 106475 / NCIMB 13440 / VI-R2)</name>
    <name type="common">Thermus silvanus</name>
    <dbReference type="NCBI Taxonomy" id="526227"/>
    <lineage>
        <taxon>Bacteria</taxon>
        <taxon>Thermotogati</taxon>
        <taxon>Deinococcota</taxon>
        <taxon>Deinococci</taxon>
        <taxon>Thermales</taxon>
        <taxon>Thermaceae</taxon>
        <taxon>Allomeiothermus</taxon>
    </lineage>
</organism>
<dbReference type="STRING" id="526227.Mesil_1649"/>
<dbReference type="AlphaFoldDB" id="D7BFI1"/>
<keyword evidence="2" id="KW-1185">Reference proteome</keyword>
<dbReference type="EMBL" id="CP002042">
    <property type="protein sequence ID" value="ADH63534.1"/>
    <property type="molecule type" value="Genomic_DNA"/>
</dbReference>
<reference evidence="1 2" key="1">
    <citation type="journal article" date="2010" name="Stand. Genomic Sci.">
        <title>Complete genome sequence of Meiothermus silvanus type strain (VI-R2).</title>
        <authorList>
            <person name="Sikorski J."/>
            <person name="Tindall B.J."/>
            <person name="Lowry S."/>
            <person name="Lucas S."/>
            <person name="Nolan M."/>
            <person name="Copeland A."/>
            <person name="Glavina Del Rio T."/>
            <person name="Tice H."/>
            <person name="Cheng J.F."/>
            <person name="Han C."/>
            <person name="Pitluck S."/>
            <person name="Liolios K."/>
            <person name="Ivanova N."/>
            <person name="Mavromatis K."/>
            <person name="Mikhailova N."/>
            <person name="Pati A."/>
            <person name="Goodwin L."/>
            <person name="Chen A."/>
            <person name="Palaniappan K."/>
            <person name="Land M."/>
            <person name="Hauser L."/>
            <person name="Chang Y.J."/>
            <person name="Jeffries C.D."/>
            <person name="Rohde M."/>
            <person name="Goker M."/>
            <person name="Woyke T."/>
            <person name="Bristow J."/>
            <person name="Eisen J.A."/>
            <person name="Markowitz V."/>
            <person name="Hugenholtz P."/>
            <person name="Kyrpides N.C."/>
            <person name="Klenk H.P."/>
            <person name="Lapidus A."/>
        </authorList>
    </citation>
    <scope>NUCLEOTIDE SEQUENCE [LARGE SCALE GENOMIC DNA]</scope>
    <source>
        <strain evidence="2">ATCC 700542 / DSM 9946 / VI-R2</strain>
    </source>
</reference>
<evidence type="ECO:0000313" key="1">
    <source>
        <dbReference type="EMBL" id="ADH63534.1"/>
    </source>
</evidence>
<evidence type="ECO:0000313" key="2">
    <source>
        <dbReference type="Proteomes" id="UP000001916"/>
    </source>
</evidence>
<name>D7BFI1_ALLS1</name>
<dbReference type="Proteomes" id="UP000001916">
    <property type="component" value="Chromosome"/>
</dbReference>
<sequence length="161" mass="19161">MYFRGDSWEMLFRGVSRVVWFRGVSREETVKRKIRRLEELLPHLKEGRYRIGPHVAKHMIQEGFTELDVLQAVEWGRELAVYAEDERMLVLGYMVIPPRLKLPLHVVLEYKNPRWVDVVTAFIPREPHRIYSRARVAALVRFDGALEEVKWVRPKQLGIER</sequence>
<evidence type="ECO:0008006" key="3">
    <source>
        <dbReference type="Google" id="ProtNLM"/>
    </source>
</evidence>
<dbReference type="HOGENOM" id="CLU_1814914_0_0_0"/>